<keyword evidence="3" id="KW-1185">Reference proteome</keyword>
<evidence type="ECO:0008006" key="4">
    <source>
        <dbReference type="Google" id="ProtNLM"/>
    </source>
</evidence>
<evidence type="ECO:0000256" key="1">
    <source>
        <dbReference type="ARBA" id="ARBA00010552"/>
    </source>
</evidence>
<reference evidence="2 3" key="1">
    <citation type="submission" date="2016-10" db="EMBL/GenBank/DDBJ databases">
        <title>Complete Genome Sequence of Peptococcaceae strain DCMF.</title>
        <authorList>
            <person name="Edwards R.J."/>
            <person name="Holland S.I."/>
            <person name="Deshpande N.P."/>
            <person name="Wong Y.K."/>
            <person name="Ertan H."/>
            <person name="Manefield M."/>
            <person name="Russell T.L."/>
            <person name="Lee M.J."/>
        </authorList>
    </citation>
    <scope>NUCLEOTIDE SEQUENCE [LARGE SCALE GENOMIC DNA]</scope>
    <source>
        <strain evidence="2 3">DCMF</strain>
    </source>
</reference>
<accession>A0A3G1L2A6</accession>
<dbReference type="KEGG" id="fwa:DCMF_26400"/>
<dbReference type="InterPro" id="IPR019897">
    <property type="entry name" value="RidA_CS"/>
</dbReference>
<dbReference type="PANTHER" id="PTHR11803">
    <property type="entry name" value="2-IMINOBUTANOATE/2-IMINOPROPANOATE DEAMINASE RIDA"/>
    <property type="match status" value="1"/>
</dbReference>
<organism evidence="2 3">
    <name type="scientific">Formimonas warabiya</name>
    <dbReference type="NCBI Taxonomy" id="1761012"/>
    <lineage>
        <taxon>Bacteria</taxon>
        <taxon>Bacillati</taxon>
        <taxon>Bacillota</taxon>
        <taxon>Clostridia</taxon>
        <taxon>Eubacteriales</taxon>
        <taxon>Peptococcaceae</taxon>
        <taxon>Candidatus Formimonas</taxon>
    </lineage>
</organism>
<dbReference type="InterPro" id="IPR006175">
    <property type="entry name" value="YjgF/YER057c/UK114"/>
</dbReference>
<dbReference type="GO" id="GO:0005829">
    <property type="term" value="C:cytosol"/>
    <property type="evidence" value="ECO:0007669"/>
    <property type="project" value="TreeGrafter"/>
</dbReference>
<proteinExistence type="inferred from homology"/>
<dbReference type="Pfam" id="PF01042">
    <property type="entry name" value="Ribonuc_L-PSP"/>
    <property type="match status" value="1"/>
</dbReference>
<name>A0A3G1L2A6_FORW1</name>
<evidence type="ECO:0000313" key="2">
    <source>
        <dbReference type="EMBL" id="ATW28923.1"/>
    </source>
</evidence>
<dbReference type="Proteomes" id="UP000323521">
    <property type="component" value="Chromosome"/>
</dbReference>
<dbReference type="Gene3D" id="3.30.1330.40">
    <property type="entry name" value="RutC-like"/>
    <property type="match status" value="1"/>
</dbReference>
<dbReference type="EMBL" id="CP017634">
    <property type="protein sequence ID" value="ATW28923.1"/>
    <property type="molecule type" value="Genomic_DNA"/>
</dbReference>
<gene>
    <name evidence="2" type="ORF">DCMF_26400</name>
</gene>
<dbReference type="PROSITE" id="PS01094">
    <property type="entry name" value="UPF0076"/>
    <property type="match status" value="1"/>
</dbReference>
<comment type="similarity">
    <text evidence="1">Belongs to the RutC family.</text>
</comment>
<dbReference type="AlphaFoldDB" id="A0A3G1L2A6"/>
<sequence length="95" mass="10446">MSIDPVTDELKPGTMKEEATLALDNLLKVVKGLGAAIEDVLFVNVYITDMKEFPEFNQVYTGIFKENPPARATLCVKELYGGLKIEITAIVAVDK</sequence>
<evidence type="ECO:0000313" key="3">
    <source>
        <dbReference type="Proteomes" id="UP000323521"/>
    </source>
</evidence>
<dbReference type="GO" id="GO:0019239">
    <property type="term" value="F:deaminase activity"/>
    <property type="evidence" value="ECO:0007669"/>
    <property type="project" value="TreeGrafter"/>
</dbReference>
<dbReference type="InterPro" id="IPR035959">
    <property type="entry name" value="RutC-like_sf"/>
</dbReference>
<protein>
    <recommendedName>
        <fullName evidence="4">RidA family protein</fullName>
    </recommendedName>
</protein>
<dbReference type="PANTHER" id="PTHR11803:SF39">
    <property type="entry name" value="2-IMINOBUTANOATE_2-IMINOPROPANOATE DEAMINASE"/>
    <property type="match status" value="1"/>
</dbReference>
<dbReference type="CDD" id="cd00448">
    <property type="entry name" value="YjgF_YER057c_UK114_family"/>
    <property type="match status" value="1"/>
</dbReference>
<dbReference type="SUPFAM" id="SSF55298">
    <property type="entry name" value="YjgF-like"/>
    <property type="match status" value="1"/>
</dbReference>